<keyword evidence="6" id="KW-0028">Amino-acid biosynthesis</keyword>
<dbReference type="EMBL" id="JAWJAY010000001">
    <property type="protein sequence ID" value="MDV2883560.1"/>
    <property type="molecule type" value="Genomic_DNA"/>
</dbReference>
<proteinExistence type="inferred from homology"/>
<dbReference type="InterPro" id="IPR001342">
    <property type="entry name" value="HDH_cat"/>
</dbReference>
<accession>A0AAJ2KZB1</accession>
<evidence type="ECO:0000313" key="14">
    <source>
        <dbReference type="EMBL" id="MDV2883560.1"/>
    </source>
</evidence>
<evidence type="ECO:0000256" key="11">
    <source>
        <dbReference type="ARBA" id="ARBA00048841"/>
    </source>
</evidence>
<dbReference type="PANTHER" id="PTHR43331:SF1">
    <property type="entry name" value="HOMOSERINE DEHYDROGENASE"/>
    <property type="match status" value="1"/>
</dbReference>
<dbReference type="Pfam" id="PF03447">
    <property type="entry name" value="NAD_binding_3"/>
    <property type="match status" value="1"/>
</dbReference>
<sequence length="405" mass="44577">MLKIGILGFGTVGKGVYDRFHRTRETIERQLGESFAIEAILVKDRQKDRASLEEGLVTTDWDEFKNHHSYDIVFEAIGGIEPAYSYTKHFLTQGIPVISANKKLIASRGEDLEACAQAGGTFYGYEAAVAGAIPIINALRATLSTTSIDRVRGILNGTTNYMLTEMIQKERSFADVLLEAQQLGYAESDPTDDIESYDAWYKLIILSRLCFGKWSDTEQITRYGVSEIENWHVEVANELGCQVKLIGDAKLEDGEVRGIVSPAFVAGDELLASINGVVNAVVLYGEDIDQLSFAGPGAGGAATANSMVEDFILHSRYDGDRVVAEEQHEAKEESSYSMVFVNQASYGECLHWAEAYSVEIVESIPHSEGEAWIVKNAAVDELSQPVYQLYGNIQRITSANEVKVS</sequence>
<evidence type="ECO:0000313" key="15">
    <source>
        <dbReference type="Proteomes" id="UP001285636"/>
    </source>
</evidence>
<dbReference type="InterPro" id="IPR005106">
    <property type="entry name" value="Asp/hSer_DH_NAD-bd"/>
</dbReference>
<dbReference type="AlphaFoldDB" id="A0AAJ2KZB1"/>
<dbReference type="GO" id="GO:0050661">
    <property type="term" value="F:NADP binding"/>
    <property type="evidence" value="ECO:0007669"/>
    <property type="project" value="InterPro"/>
</dbReference>
<comment type="pathway">
    <text evidence="1">Amino-acid biosynthesis; L-threonine biosynthesis; L-threonine from L-aspartate: step 3/5.</text>
</comment>
<dbReference type="InterPro" id="IPR036291">
    <property type="entry name" value="NAD(P)-bd_dom_sf"/>
</dbReference>
<protein>
    <recommendedName>
        <fullName evidence="5">Homoserine dehydrogenase</fullName>
        <ecNumber evidence="4">1.1.1.3</ecNumber>
    </recommendedName>
</protein>
<dbReference type="SUPFAM" id="SSF55347">
    <property type="entry name" value="Glyceraldehyde-3-phosphate dehydrogenase-like, C-terminal domain"/>
    <property type="match status" value="1"/>
</dbReference>
<dbReference type="NCBIfam" id="NF004976">
    <property type="entry name" value="PRK06349.1"/>
    <property type="match status" value="1"/>
</dbReference>
<keyword evidence="9" id="KW-0915">Sodium</keyword>
<comment type="pathway">
    <text evidence="2">Amino-acid biosynthesis; L-methionine biosynthesis via de novo pathway; L-homoserine from L-aspartate: step 3/3.</text>
</comment>
<name>A0AAJ2KZB1_ALKPS</name>
<reference evidence="14" key="1">
    <citation type="submission" date="2023-10" db="EMBL/GenBank/DDBJ databases">
        <title>Screening of Alkalihalophilus pseudofirmusBZ-TG-HK211 and Its Alleviation of Salt Stress on Rapeseed Growth.</title>
        <authorList>
            <person name="Zhao B."/>
            <person name="Guo T."/>
        </authorList>
    </citation>
    <scope>NUCLEOTIDE SEQUENCE</scope>
    <source>
        <strain evidence="14">BZ-TG-HK211</strain>
    </source>
</reference>
<comment type="similarity">
    <text evidence="3">Belongs to the homoserine dehydrogenase family.</text>
</comment>
<evidence type="ECO:0000256" key="8">
    <source>
        <dbReference type="ARBA" id="ARBA00023002"/>
    </source>
</evidence>
<feature type="domain" description="Homoserine dehydrogenase catalytic" evidence="12">
    <location>
        <begin position="134"/>
        <end position="312"/>
    </location>
</feature>
<comment type="caution">
    <text evidence="14">The sequence shown here is derived from an EMBL/GenBank/DDBJ whole genome shotgun (WGS) entry which is preliminary data.</text>
</comment>
<evidence type="ECO:0000256" key="4">
    <source>
        <dbReference type="ARBA" id="ARBA00013213"/>
    </source>
</evidence>
<gene>
    <name evidence="14" type="ORF">RYX45_00100</name>
</gene>
<evidence type="ECO:0000256" key="10">
    <source>
        <dbReference type="ARBA" id="ARBA00023167"/>
    </source>
</evidence>
<dbReference type="PANTHER" id="PTHR43331">
    <property type="entry name" value="HOMOSERINE DEHYDROGENASE"/>
    <property type="match status" value="1"/>
</dbReference>
<evidence type="ECO:0000259" key="12">
    <source>
        <dbReference type="Pfam" id="PF00742"/>
    </source>
</evidence>
<evidence type="ECO:0000256" key="2">
    <source>
        <dbReference type="ARBA" id="ARBA00005062"/>
    </source>
</evidence>
<evidence type="ECO:0000256" key="6">
    <source>
        <dbReference type="ARBA" id="ARBA00022605"/>
    </source>
</evidence>
<dbReference type="Pfam" id="PF00742">
    <property type="entry name" value="Homoserine_dh"/>
    <property type="match status" value="1"/>
</dbReference>
<comment type="catalytic activity">
    <reaction evidence="11">
        <text>L-homoserine + NADP(+) = L-aspartate 4-semialdehyde + NADPH + H(+)</text>
        <dbReference type="Rhea" id="RHEA:15761"/>
        <dbReference type="ChEBI" id="CHEBI:15378"/>
        <dbReference type="ChEBI" id="CHEBI:57476"/>
        <dbReference type="ChEBI" id="CHEBI:57783"/>
        <dbReference type="ChEBI" id="CHEBI:58349"/>
        <dbReference type="ChEBI" id="CHEBI:537519"/>
        <dbReference type="EC" id="1.1.1.3"/>
    </reaction>
    <physiologicalReaction direction="right-to-left" evidence="11">
        <dbReference type="Rhea" id="RHEA:15763"/>
    </physiologicalReaction>
</comment>
<keyword evidence="8 14" id="KW-0560">Oxidoreductase</keyword>
<dbReference type="GO" id="GO:0009088">
    <property type="term" value="P:threonine biosynthetic process"/>
    <property type="evidence" value="ECO:0007669"/>
    <property type="project" value="UniProtKB-KW"/>
</dbReference>
<evidence type="ECO:0000256" key="7">
    <source>
        <dbReference type="ARBA" id="ARBA00022697"/>
    </source>
</evidence>
<dbReference type="RefSeq" id="WP_289235913.1">
    <property type="nucleotide sequence ID" value="NZ_CP117835.1"/>
</dbReference>
<dbReference type="Proteomes" id="UP001285636">
    <property type="component" value="Unassembled WGS sequence"/>
</dbReference>
<dbReference type="GO" id="GO:0009086">
    <property type="term" value="P:methionine biosynthetic process"/>
    <property type="evidence" value="ECO:0007669"/>
    <property type="project" value="UniProtKB-KW"/>
</dbReference>
<dbReference type="GO" id="GO:0004412">
    <property type="term" value="F:homoserine dehydrogenase activity"/>
    <property type="evidence" value="ECO:0007669"/>
    <property type="project" value="UniProtKB-EC"/>
</dbReference>
<organism evidence="14 15">
    <name type="scientific">Alkalihalophilus pseudofirmus</name>
    <name type="common">Bacillus pseudofirmus</name>
    <dbReference type="NCBI Taxonomy" id="79885"/>
    <lineage>
        <taxon>Bacteria</taxon>
        <taxon>Bacillati</taxon>
        <taxon>Bacillota</taxon>
        <taxon>Bacilli</taxon>
        <taxon>Bacillales</taxon>
        <taxon>Bacillaceae</taxon>
        <taxon>Alkalihalophilus</taxon>
    </lineage>
</organism>
<dbReference type="FunFam" id="3.30.360.10:FF:000005">
    <property type="entry name" value="Homoserine dehydrogenase"/>
    <property type="match status" value="1"/>
</dbReference>
<dbReference type="SUPFAM" id="SSF51735">
    <property type="entry name" value="NAD(P)-binding Rossmann-fold domains"/>
    <property type="match status" value="1"/>
</dbReference>
<dbReference type="Gene3D" id="3.40.50.720">
    <property type="entry name" value="NAD(P)-binding Rossmann-like Domain"/>
    <property type="match status" value="1"/>
</dbReference>
<evidence type="ECO:0000256" key="1">
    <source>
        <dbReference type="ARBA" id="ARBA00005056"/>
    </source>
</evidence>
<feature type="domain" description="Aspartate/homoserine dehydrogenase NAD-binding" evidence="13">
    <location>
        <begin position="8"/>
        <end position="121"/>
    </location>
</feature>
<dbReference type="EC" id="1.1.1.3" evidence="4"/>
<dbReference type="Gene3D" id="3.30.360.10">
    <property type="entry name" value="Dihydrodipicolinate Reductase, domain 2"/>
    <property type="match status" value="1"/>
</dbReference>
<keyword evidence="7" id="KW-0791">Threonine biosynthesis</keyword>
<keyword evidence="10" id="KW-0486">Methionine biosynthesis</keyword>
<evidence type="ECO:0000256" key="3">
    <source>
        <dbReference type="ARBA" id="ARBA00006753"/>
    </source>
</evidence>
<evidence type="ECO:0000256" key="5">
    <source>
        <dbReference type="ARBA" id="ARBA00013376"/>
    </source>
</evidence>
<evidence type="ECO:0000259" key="13">
    <source>
        <dbReference type="Pfam" id="PF03447"/>
    </source>
</evidence>
<evidence type="ECO:0000256" key="9">
    <source>
        <dbReference type="ARBA" id="ARBA00023053"/>
    </source>
</evidence>